<dbReference type="Proteomes" id="UP000534407">
    <property type="component" value="Unassembled WGS sequence"/>
</dbReference>
<feature type="coiled-coil region" evidence="1">
    <location>
        <begin position="8"/>
        <end position="60"/>
    </location>
</feature>
<keyword evidence="1" id="KW-0175">Coiled coil</keyword>
<reference evidence="2 3" key="1">
    <citation type="submission" date="2019-09" db="EMBL/GenBank/DDBJ databases">
        <title>Bird 10,000 Genomes (B10K) Project - Family phase.</title>
        <authorList>
            <person name="Zhang G."/>
        </authorList>
    </citation>
    <scope>NUCLEOTIDE SEQUENCE [LARGE SCALE GENOMIC DNA]</scope>
    <source>
        <strain evidence="2">B10K-DU-002-24</strain>
        <tissue evidence="2">Muscle</tissue>
    </source>
</reference>
<sequence length="83" mass="9793">NPPEMDTIEDLTRKLHQAEKQIVELINQRNSDMSRYEKEIMKLRLELEREEIAHQGLQSEISFARKAACIQMYSAEDELCDLK</sequence>
<keyword evidence="3" id="KW-1185">Reference proteome</keyword>
<protein>
    <submittedName>
        <fullName evidence="2">CC171 protein</fullName>
    </submittedName>
</protein>
<dbReference type="PANTHER" id="PTHR47899:SF1">
    <property type="entry name" value="COILED-COIL DOMAIN-CONTAINING PROTEIN 171"/>
    <property type="match status" value="1"/>
</dbReference>
<accession>A0A7L1PW42</accession>
<evidence type="ECO:0000313" key="3">
    <source>
        <dbReference type="Proteomes" id="UP000534407"/>
    </source>
</evidence>
<feature type="non-terminal residue" evidence="2">
    <location>
        <position position="1"/>
    </location>
</feature>
<comment type="caution">
    <text evidence="2">The sequence shown here is derived from an EMBL/GenBank/DDBJ whole genome shotgun (WGS) entry which is preliminary data.</text>
</comment>
<organism evidence="2 3">
    <name type="scientific">Oriolus oriolus</name>
    <name type="common">Eurasian golden oriole</name>
    <name type="synonym">Coracias oriolus</name>
    <dbReference type="NCBI Taxonomy" id="181099"/>
    <lineage>
        <taxon>Eukaryota</taxon>
        <taxon>Metazoa</taxon>
        <taxon>Chordata</taxon>
        <taxon>Craniata</taxon>
        <taxon>Vertebrata</taxon>
        <taxon>Euteleostomi</taxon>
        <taxon>Archelosauria</taxon>
        <taxon>Archosauria</taxon>
        <taxon>Dinosauria</taxon>
        <taxon>Saurischia</taxon>
        <taxon>Theropoda</taxon>
        <taxon>Coelurosauria</taxon>
        <taxon>Aves</taxon>
        <taxon>Neognathae</taxon>
        <taxon>Neoaves</taxon>
        <taxon>Telluraves</taxon>
        <taxon>Australaves</taxon>
        <taxon>Passeriformes</taxon>
        <taxon>Corvoidea</taxon>
        <taxon>Corvidae</taxon>
        <taxon>Oriolus</taxon>
    </lineage>
</organism>
<evidence type="ECO:0000313" key="2">
    <source>
        <dbReference type="EMBL" id="NXO15447.1"/>
    </source>
</evidence>
<dbReference type="EMBL" id="VXBT01010043">
    <property type="protein sequence ID" value="NXO15447.1"/>
    <property type="molecule type" value="Genomic_DNA"/>
</dbReference>
<feature type="non-terminal residue" evidence="2">
    <location>
        <position position="83"/>
    </location>
</feature>
<dbReference type="InterPro" id="IPR038820">
    <property type="entry name" value="CCDC171"/>
</dbReference>
<name>A0A7L1PW42_ORIOR</name>
<gene>
    <name evidence="2" type="primary">Ccdc171_2</name>
    <name evidence="2" type="ORF">ORIORI_R13027</name>
</gene>
<dbReference type="PANTHER" id="PTHR47899">
    <property type="entry name" value="COILED-COIL DOMAIN-CONTAINING PROTEIN 171"/>
    <property type="match status" value="1"/>
</dbReference>
<evidence type="ECO:0000256" key="1">
    <source>
        <dbReference type="SAM" id="Coils"/>
    </source>
</evidence>
<proteinExistence type="predicted"/>
<dbReference type="AlphaFoldDB" id="A0A7L1PW42"/>